<evidence type="ECO:0000256" key="1">
    <source>
        <dbReference type="SAM" id="MobiDB-lite"/>
    </source>
</evidence>
<keyword evidence="3" id="KW-1185">Reference proteome</keyword>
<evidence type="ECO:0000313" key="3">
    <source>
        <dbReference type="Proteomes" id="UP000494106"/>
    </source>
</evidence>
<accession>A0A8S1B485</accession>
<dbReference type="AlphaFoldDB" id="A0A8S1B485"/>
<dbReference type="EMBL" id="CADEBC010000591">
    <property type="protein sequence ID" value="CAB3257381.1"/>
    <property type="molecule type" value="Genomic_DNA"/>
</dbReference>
<protein>
    <submittedName>
        <fullName evidence="2">Uncharacterized protein</fullName>
    </submittedName>
</protein>
<gene>
    <name evidence="2" type="ORF">APLA_LOCUS15921</name>
</gene>
<dbReference type="OrthoDB" id="7417836at2759"/>
<feature type="compositionally biased region" description="Pro residues" evidence="1">
    <location>
        <begin position="161"/>
        <end position="170"/>
    </location>
</feature>
<evidence type="ECO:0000313" key="2">
    <source>
        <dbReference type="EMBL" id="CAB3257381.1"/>
    </source>
</evidence>
<reference evidence="2 3" key="1">
    <citation type="submission" date="2020-04" db="EMBL/GenBank/DDBJ databases">
        <authorList>
            <person name="Wallbank WR R."/>
            <person name="Pardo Diaz C."/>
            <person name="Kozak K."/>
            <person name="Martin S."/>
            <person name="Jiggins C."/>
            <person name="Moest M."/>
            <person name="Warren A I."/>
            <person name="Byers J.R.P. K."/>
            <person name="Montejo-Kovacevich G."/>
            <person name="Yen C E."/>
        </authorList>
    </citation>
    <scope>NUCLEOTIDE SEQUENCE [LARGE SCALE GENOMIC DNA]</scope>
</reference>
<organism evidence="2 3">
    <name type="scientific">Arctia plantaginis</name>
    <name type="common">Wood tiger moth</name>
    <name type="synonym">Phalaena plantaginis</name>
    <dbReference type="NCBI Taxonomy" id="874455"/>
    <lineage>
        <taxon>Eukaryota</taxon>
        <taxon>Metazoa</taxon>
        <taxon>Ecdysozoa</taxon>
        <taxon>Arthropoda</taxon>
        <taxon>Hexapoda</taxon>
        <taxon>Insecta</taxon>
        <taxon>Pterygota</taxon>
        <taxon>Neoptera</taxon>
        <taxon>Endopterygota</taxon>
        <taxon>Lepidoptera</taxon>
        <taxon>Glossata</taxon>
        <taxon>Ditrysia</taxon>
        <taxon>Noctuoidea</taxon>
        <taxon>Erebidae</taxon>
        <taxon>Arctiinae</taxon>
        <taxon>Arctia</taxon>
    </lineage>
</organism>
<comment type="caution">
    <text evidence="2">The sequence shown here is derived from an EMBL/GenBank/DDBJ whole genome shotgun (WGS) entry which is preliminary data.</text>
</comment>
<dbReference type="Proteomes" id="UP000494106">
    <property type="component" value="Unassembled WGS sequence"/>
</dbReference>
<sequence>MDSKLNFKPKKNKKLSSEKFIERQRPLDHIDSKIKTIRDSQGSVSSGSSELCIVAKSEVFTIPQEHGRTKAKLYAQAIISPTRSIVDVTGSISLTSISSSITRLRLDFDEFKCKMKIFGESLNLCKCIASDFKNKMKWMEKRLDNLEKRHKLTKSERSAPEEPPSVPTPYPLSASQQSKGGNALVSRQRDALRSAHALLREERDHGGSYYFIL</sequence>
<feature type="region of interest" description="Disordered" evidence="1">
    <location>
        <begin position="152"/>
        <end position="186"/>
    </location>
</feature>
<name>A0A8S1B485_ARCPL</name>
<proteinExistence type="predicted"/>